<keyword evidence="12" id="KW-1185">Reference proteome</keyword>
<evidence type="ECO:0000256" key="2">
    <source>
        <dbReference type="ARBA" id="ARBA00010480"/>
    </source>
</evidence>
<dbReference type="Proteomes" id="UP000199759">
    <property type="component" value="Unassembled WGS sequence"/>
</dbReference>
<comment type="catalytic activity">
    <reaction evidence="8 9">
        <text>dTTP + alpha-D-glucose 1-phosphate + H(+) = dTDP-alpha-D-glucose + diphosphate</text>
        <dbReference type="Rhea" id="RHEA:15225"/>
        <dbReference type="ChEBI" id="CHEBI:15378"/>
        <dbReference type="ChEBI" id="CHEBI:33019"/>
        <dbReference type="ChEBI" id="CHEBI:37568"/>
        <dbReference type="ChEBI" id="CHEBI:57477"/>
        <dbReference type="ChEBI" id="CHEBI:58601"/>
        <dbReference type="EC" id="2.7.7.24"/>
    </reaction>
</comment>
<keyword evidence="5 9" id="KW-0548">Nucleotidyltransferase</keyword>
<evidence type="ECO:0000256" key="3">
    <source>
        <dbReference type="ARBA" id="ARBA00012461"/>
    </source>
</evidence>
<dbReference type="InterPro" id="IPR029044">
    <property type="entry name" value="Nucleotide-diphossugar_trans"/>
</dbReference>
<evidence type="ECO:0000256" key="7">
    <source>
        <dbReference type="ARBA" id="ARBA00022842"/>
    </source>
</evidence>
<dbReference type="InterPro" id="IPR005835">
    <property type="entry name" value="NTP_transferase_dom"/>
</dbReference>
<sequence length="275" mass="30761">MTLCTSKQLLPVYDKPMIYYPLSVLMLAGIRDILIITTPDDQPRFRQLLGDGSQFGIRLSYVVQPSPQGLAQAFLLDEDFIGDEPVTLILGDNLFYGHGFDELVRKAAAITTGATIFTYHVNKPRRYGVVVLDENGAPVAIDEKPLEPRSNLAVTGLYVYDNDVIEIARSIRPSARGELEITDVNRAYMERGDLRVEKLGRGIAWLDTGTPQALLEASEYVRSLERRQGLQIACLEETAYLNGWIDRAELQRSAQRFASSDYGKYLAKLLEVDAN</sequence>
<comment type="cofactor">
    <cofactor evidence="1">
        <name>Mg(2+)</name>
        <dbReference type="ChEBI" id="CHEBI:18420"/>
    </cofactor>
</comment>
<dbReference type="FunFam" id="3.90.550.10:FF:000023">
    <property type="entry name" value="Glucose-1-phosphate thymidylyltransferase"/>
    <property type="match status" value="1"/>
</dbReference>
<evidence type="ECO:0000256" key="4">
    <source>
        <dbReference type="ARBA" id="ARBA00022679"/>
    </source>
</evidence>
<evidence type="ECO:0000256" key="5">
    <source>
        <dbReference type="ARBA" id="ARBA00022695"/>
    </source>
</evidence>
<dbReference type="GO" id="GO:0046872">
    <property type="term" value="F:metal ion binding"/>
    <property type="evidence" value="ECO:0007669"/>
    <property type="project" value="UniProtKB-KW"/>
</dbReference>
<evidence type="ECO:0000313" key="11">
    <source>
        <dbReference type="EMBL" id="SDM12462.1"/>
    </source>
</evidence>
<gene>
    <name evidence="11" type="ORF">SAMN04488568_10593</name>
</gene>
<keyword evidence="4 9" id="KW-0808">Transferase</keyword>
<dbReference type="AlphaFoldDB" id="A0A1G9QN56"/>
<dbReference type="Gene3D" id="3.90.550.10">
    <property type="entry name" value="Spore Coat Polysaccharide Biosynthesis Protein SpsA, Chain A"/>
    <property type="match status" value="1"/>
</dbReference>
<name>A0A1G9QN56_9PROT</name>
<proteinExistence type="inferred from homology"/>
<dbReference type="CDD" id="cd02538">
    <property type="entry name" value="G1P_TT_short"/>
    <property type="match status" value="1"/>
</dbReference>
<protein>
    <recommendedName>
        <fullName evidence="3 9">Glucose-1-phosphate thymidylyltransferase</fullName>
        <ecNumber evidence="3 9">2.7.7.24</ecNumber>
    </recommendedName>
</protein>
<dbReference type="EMBL" id="FNHG01000005">
    <property type="protein sequence ID" value="SDM12462.1"/>
    <property type="molecule type" value="Genomic_DNA"/>
</dbReference>
<dbReference type="PANTHER" id="PTHR43532:SF1">
    <property type="entry name" value="GLUCOSE-1-PHOSPHATE THYMIDYLYLTRANSFERASE 1"/>
    <property type="match status" value="1"/>
</dbReference>
<evidence type="ECO:0000256" key="6">
    <source>
        <dbReference type="ARBA" id="ARBA00022723"/>
    </source>
</evidence>
<dbReference type="GO" id="GO:0008879">
    <property type="term" value="F:glucose-1-phosphate thymidylyltransferase activity"/>
    <property type="evidence" value="ECO:0007669"/>
    <property type="project" value="UniProtKB-EC"/>
</dbReference>
<evidence type="ECO:0000256" key="9">
    <source>
        <dbReference type="RuleBase" id="RU003706"/>
    </source>
</evidence>
<organism evidence="11 12">
    <name type="scientific">Maricaulis salignorans</name>
    <dbReference type="NCBI Taxonomy" id="144026"/>
    <lineage>
        <taxon>Bacteria</taxon>
        <taxon>Pseudomonadati</taxon>
        <taxon>Pseudomonadota</taxon>
        <taxon>Alphaproteobacteria</taxon>
        <taxon>Maricaulales</taxon>
        <taxon>Maricaulaceae</taxon>
        <taxon>Maricaulis</taxon>
    </lineage>
</organism>
<feature type="domain" description="Nucleotidyl transferase" evidence="10">
    <location>
        <begin position="2"/>
        <end position="221"/>
    </location>
</feature>
<keyword evidence="6 9" id="KW-0479">Metal-binding</keyword>
<evidence type="ECO:0000256" key="1">
    <source>
        <dbReference type="ARBA" id="ARBA00001946"/>
    </source>
</evidence>
<evidence type="ECO:0000313" key="12">
    <source>
        <dbReference type="Proteomes" id="UP000199759"/>
    </source>
</evidence>
<dbReference type="Pfam" id="PF00483">
    <property type="entry name" value="NTP_transferase"/>
    <property type="match status" value="1"/>
</dbReference>
<reference evidence="11 12" key="1">
    <citation type="submission" date="2016-10" db="EMBL/GenBank/DDBJ databases">
        <authorList>
            <person name="de Groot N.N."/>
        </authorList>
    </citation>
    <scope>NUCLEOTIDE SEQUENCE [LARGE SCALE GENOMIC DNA]</scope>
    <source>
        <strain evidence="11 12">DSM 16077</strain>
    </source>
</reference>
<keyword evidence="7 9" id="KW-0460">Magnesium</keyword>
<comment type="similarity">
    <text evidence="2 9">Belongs to the glucose-1-phosphate thymidylyltransferase family.</text>
</comment>
<dbReference type="NCBIfam" id="TIGR01207">
    <property type="entry name" value="rmlA"/>
    <property type="match status" value="1"/>
</dbReference>
<dbReference type="STRING" id="144026.SAMN04488568_10593"/>
<dbReference type="EC" id="2.7.7.24" evidence="3 9"/>
<dbReference type="PANTHER" id="PTHR43532">
    <property type="entry name" value="GLUCOSE-1-PHOSPHATE THYMIDYLYLTRANSFERASE"/>
    <property type="match status" value="1"/>
</dbReference>
<evidence type="ECO:0000259" key="10">
    <source>
        <dbReference type="Pfam" id="PF00483"/>
    </source>
</evidence>
<accession>A0A1G9QN56</accession>
<evidence type="ECO:0000256" key="8">
    <source>
        <dbReference type="ARBA" id="ARBA00049336"/>
    </source>
</evidence>
<dbReference type="SUPFAM" id="SSF53448">
    <property type="entry name" value="Nucleotide-diphospho-sugar transferases"/>
    <property type="match status" value="1"/>
</dbReference>
<dbReference type="InterPro" id="IPR005907">
    <property type="entry name" value="G1P_thy_trans_s"/>
</dbReference>
<comment type="function">
    <text evidence="9">Catalyzes the formation of dTDP-glucose, from dTTP and glucose 1-phosphate, as well as its pyrophosphorolysis.</text>
</comment>